<proteinExistence type="inferred from homology"/>
<feature type="domain" description="Multidrug resistance protein MdtA-like barrel-sandwich hybrid" evidence="5">
    <location>
        <begin position="135"/>
        <end position="277"/>
    </location>
</feature>
<name>A0A5C1YM31_9PROT</name>
<dbReference type="Proteomes" id="UP000324536">
    <property type="component" value="Chromosome"/>
</dbReference>
<feature type="domain" description="Multidrug resistance protein MdtA-like C-terminal permuted SH3" evidence="7">
    <location>
        <begin position="375"/>
        <end position="437"/>
    </location>
</feature>
<dbReference type="InterPro" id="IPR058625">
    <property type="entry name" value="MdtA-like_BSH"/>
</dbReference>
<evidence type="ECO:0000259" key="5">
    <source>
        <dbReference type="Pfam" id="PF25917"/>
    </source>
</evidence>
<reference evidence="8 9" key="1">
    <citation type="submission" date="2019-09" db="EMBL/GenBank/DDBJ databases">
        <title>Genome sequencing of strain KACC 21233.</title>
        <authorList>
            <person name="Heo J."/>
            <person name="Kim S.-J."/>
            <person name="Kim J.-S."/>
            <person name="Hong S.-B."/>
            <person name="Kwon S.-W."/>
        </authorList>
    </citation>
    <scope>NUCLEOTIDE SEQUENCE [LARGE SCALE GENOMIC DNA]</scope>
    <source>
        <strain evidence="8 9">KACC 21233</strain>
    </source>
</reference>
<evidence type="ECO:0000256" key="1">
    <source>
        <dbReference type="ARBA" id="ARBA00004196"/>
    </source>
</evidence>
<organism evidence="8 9">
    <name type="scientific">Acetobacter vaccinii</name>
    <dbReference type="NCBI Taxonomy" id="2592655"/>
    <lineage>
        <taxon>Bacteria</taxon>
        <taxon>Pseudomonadati</taxon>
        <taxon>Pseudomonadota</taxon>
        <taxon>Alphaproteobacteria</taxon>
        <taxon>Acetobacterales</taxon>
        <taxon>Acetobacteraceae</taxon>
        <taxon>Acetobacter</taxon>
    </lineage>
</organism>
<protein>
    <submittedName>
        <fullName evidence="8">Efflux RND transporter periplasmic adaptor subunit</fullName>
    </submittedName>
</protein>
<dbReference type="GO" id="GO:0046677">
    <property type="term" value="P:response to antibiotic"/>
    <property type="evidence" value="ECO:0007669"/>
    <property type="project" value="TreeGrafter"/>
</dbReference>
<dbReference type="Pfam" id="PF25876">
    <property type="entry name" value="HH_MFP_RND"/>
    <property type="match status" value="1"/>
</dbReference>
<feature type="domain" description="Multidrug resistance protein MdtA-like beta-barrel" evidence="6">
    <location>
        <begin position="281"/>
        <end position="372"/>
    </location>
</feature>
<dbReference type="Gene3D" id="2.40.50.100">
    <property type="match status" value="1"/>
</dbReference>
<dbReference type="OrthoDB" id="9800613at2"/>
<feature type="domain" description="Multidrug resistance protein MdtA-like alpha-helical hairpin" evidence="4">
    <location>
        <begin position="174"/>
        <end position="244"/>
    </location>
</feature>
<accession>A0A5C1YM31</accession>
<dbReference type="AlphaFoldDB" id="A0A5C1YM31"/>
<comment type="subcellular location">
    <subcellularLocation>
        <location evidence="1">Cell envelope</location>
    </subcellularLocation>
</comment>
<evidence type="ECO:0000256" key="3">
    <source>
        <dbReference type="SAM" id="MobiDB-lite"/>
    </source>
</evidence>
<dbReference type="NCBIfam" id="TIGR01730">
    <property type="entry name" value="RND_mfp"/>
    <property type="match status" value="1"/>
</dbReference>
<dbReference type="SUPFAM" id="SSF111369">
    <property type="entry name" value="HlyD-like secretion proteins"/>
    <property type="match status" value="1"/>
</dbReference>
<dbReference type="Gene3D" id="2.40.30.170">
    <property type="match status" value="1"/>
</dbReference>
<dbReference type="EMBL" id="CP043506">
    <property type="protein sequence ID" value="QEO16993.1"/>
    <property type="molecule type" value="Genomic_DNA"/>
</dbReference>
<dbReference type="InterPro" id="IPR058626">
    <property type="entry name" value="MdtA-like_b-barrel"/>
</dbReference>
<gene>
    <name evidence="8" type="ORF">FLP30_03915</name>
</gene>
<keyword evidence="9" id="KW-1185">Reference proteome</keyword>
<evidence type="ECO:0000259" key="7">
    <source>
        <dbReference type="Pfam" id="PF25967"/>
    </source>
</evidence>
<dbReference type="GO" id="GO:0022857">
    <property type="term" value="F:transmembrane transporter activity"/>
    <property type="evidence" value="ECO:0007669"/>
    <property type="project" value="InterPro"/>
</dbReference>
<dbReference type="InterPro" id="IPR058624">
    <property type="entry name" value="MdtA-like_HH"/>
</dbReference>
<dbReference type="FunFam" id="2.40.420.20:FF:000001">
    <property type="entry name" value="Efflux RND transporter periplasmic adaptor subunit"/>
    <property type="match status" value="1"/>
</dbReference>
<dbReference type="Pfam" id="PF25944">
    <property type="entry name" value="Beta-barrel_RND"/>
    <property type="match status" value="1"/>
</dbReference>
<dbReference type="InterPro" id="IPR058627">
    <property type="entry name" value="MdtA-like_C"/>
</dbReference>
<evidence type="ECO:0000313" key="9">
    <source>
        <dbReference type="Proteomes" id="UP000324536"/>
    </source>
</evidence>
<dbReference type="Pfam" id="PF25967">
    <property type="entry name" value="RND-MFP_C"/>
    <property type="match status" value="1"/>
</dbReference>
<dbReference type="PANTHER" id="PTHR30158">
    <property type="entry name" value="ACRA/E-RELATED COMPONENT OF DRUG EFFLUX TRANSPORTER"/>
    <property type="match status" value="1"/>
</dbReference>
<dbReference type="InterPro" id="IPR006143">
    <property type="entry name" value="RND_pump_MFP"/>
</dbReference>
<dbReference type="Pfam" id="PF25917">
    <property type="entry name" value="BSH_RND"/>
    <property type="match status" value="1"/>
</dbReference>
<evidence type="ECO:0000259" key="6">
    <source>
        <dbReference type="Pfam" id="PF25944"/>
    </source>
</evidence>
<evidence type="ECO:0000256" key="2">
    <source>
        <dbReference type="ARBA" id="ARBA00009477"/>
    </source>
</evidence>
<feature type="region of interest" description="Disordered" evidence="3">
    <location>
        <begin position="442"/>
        <end position="465"/>
    </location>
</feature>
<evidence type="ECO:0000259" key="4">
    <source>
        <dbReference type="Pfam" id="PF25876"/>
    </source>
</evidence>
<dbReference type="GO" id="GO:0005886">
    <property type="term" value="C:plasma membrane"/>
    <property type="evidence" value="ECO:0007669"/>
    <property type="project" value="UniProtKB-SubCell"/>
</dbReference>
<evidence type="ECO:0000313" key="8">
    <source>
        <dbReference type="EMBL" id="QEO16993.1"/>
    </source>
</evidence>
<dbReference type="PANTHER" id="PTHR30158:SF3">
    <property type="entry name" value="MULTIDRUG EFFLUX PUMP SUBUNIT ACRA-RELATED"/>
    <property type="match status" value="1"/>
</dbReference>
<sequence>MRRASFLTRFCQTFSLPVNSNTCYHFLSTLCFSCCVTGRVADRLKPAYSRLLATDPRHLHEKLHATNSGPTTVTIRSLSLRPVLLSAVALLALEGCKPSNAPPQLPPQPVGVVTLTPQAVAVHTSLPGRTDAFEIAHVRPQVTGVIEKRLFVEGSDVNAGEQLYQIDPSRYQATYDSARGQLLQAEATAATASAKVARYRVLVRDHAVSKQDYDDAVAAEKQARGQILTAKGQVESAQVDLAYTRMHAPISGRIGRTLMTVGALVTSNQTSDLAVITRLDPIYVDVNMPAVTLLRLRREVASGRIHPQPDGKVPVVLTMDDGAAYEQSGRMALSEVNVDTSTSTVVVRAIMPNPQKLLLPGMYVHAQLDEGTDPQALLVPQEAVSRNTHGDPQVWVVQPDNTANLRAVQLGQAIGSGWLVTDGLKAGERVVVSGVQKITPGAKVTPHEAKPQPASDAATPAKNGQ</sequence>
<dbReference type="Gene3D" id="2.40.420.20">
    <property type="match status" value="1"/>
</dbReference>
<dbReference type="Gene3D" id="1.10.287.470">
    <property type="entry name" value="Helix hairpin bin"/>
    <property type="match status" value="1"/>
</dbReference>
<dbReference type="KEGG" id="acek:FLP30_03915"/>
<comment type="similarity">
    <text evidence="2">Belongs to the membrane fusion protein (MFP) (TC 8.A.1) family.</text>
</comment>